<dbReference type="InterPro" id="IPR017841">
    <property type="entry name" value="Hopanoid_biosynth_HpnN"/>
</dbReference>
<feature type="transmembrane region" description="Helical" evidence="6">
    <location>
        <begin position="711"/>
        <end position="734"/>
    </location>
</feature>
<sequence length="882" mass="94438">MLTTIVARIVAACCRHAKLVLLLALVATVAAVTYSATHFAINTDSSKLISTKLPWRQYEAQFNKAFPQNNDLILVVVDGQTPERAQQAAAALVEKLAPQTSNFEFVRLPPEEAFYGREGLLFQSLDEVKQAADRLEQSSPLLSTLAYDPTLRGIASAVQLIATGVVRDKLPLDQAAPLFTKFAVPFDEALAGKTAVFSWQSLFQEGHDYERGKRRFVLVKPKLNFSDIEPGGHATDIIETTVKELNLVPSTGVKVRLTGSIPLNDEAFSSVKDGFALNSAITVLAVILLLWLALKSVRLIVAVFVSTAVGLLLTAGIGFFLVGALNLISIAFAVLFVGIGVDFGIQLSVRYREERFRKAELLPAIVGAGVRAGRGLSLAGAATAAGFYSFLPTDYRGVSELGIIAGTGMIIAFFTSITVLPAMLILLKPPAEGKEVGYSFLAPLDLFLERRRWWVVGVMLAVMIAGLPLLRDLRFDFNPNHLNNPHSESLETLDDLRKDPATTTNKIEVLAPSLDAAQVLAGKLAAVPEVASLQTINTFIPPDQQPKLDALKDVAENLGPELAPTKLKTAPNEQDDRDALASAAAMLKQAAAKGTGPAADTATHLANSMTKLAAAPAEALQHVRDAMLPPMHILLDQIRGSLSAAPVSLATIPEDLKTDWLTLDGQARIEITPKDITGTNAALQQFSDAVLAVAPNATGEPVLIQQSGKTVIWAFIEAGLWALGSIAVILYLALRRISDVLVTLVPLLFAGLIAMELTVLIGLPINFANIIALPLLLGLGVAFKIYFVMAWRDGQTHLLQSSLTRAVFFSAMATAVAFGSLWSSNHPGTSSMGKLLALSLACTLIAAVFLQPALMGPPREGAKKQEEFEEEEAARAIEKAVA</sequence>
<evidence type="ECO:0000256" key="5">
    <source>
        <dbReference type="ARBA" id="ARBA00023136"/>
    </source>
</evidence>
<dbReference type="Gene3D" id="1.20.1640.10">
    <property type="entry name" value="Multidrug efflux transporter AcrB transmembrane domain"/>
    <property type="match status" value="2"/>
</dbReference>
<evidence type="ECO:0000256" key="3">
    <source>
        <dbReference type="ARBA" id="ARBA00022692"/>
    </source>
</evidence>
<evidence type="ECO:0000256" key="1">
    <source>
        <dbReference type="ARBA" id="ARBA00004651"/>
    </source>
</evidence>
<feature type="transmembrane region" description="Helical" evidence="6">
    <location>
        <begin position="327"/>
        <end position="349"/>
    </location>
</feature>
<reference evidence="8" key="1">
    <citation type="submission" date="2022-05" db="EMBL/GenBank/DDBJ databases">
        <authorList>
            <person name="Pankratov T."/>
        </authorList>
    </citation>
    <scope>NUCLEOTIDE SEQUENCE</scope>
    <source>
        <strain evidence="8">BP6-180914</strain>
    </source>
</reference>
<keyword evidence="9" id="KW-1185">Reference proteome</keyword>
<protein>
    <submittedName>
        <fullName evidence="8">MMPL family transporter</fullName>
    </submittedName>
</protein>
<feature type="domain" description="SSD" evidence="7">
    <location>
        <begin position="300"/>
        <end position="426"/>
    </location>
</feature>
<evidence type="ECO:0000256" key="6">
    <source>
        <dbReference type="SAM" id="Phobius"/>
    </source>
</evidence>
<name>A0AA41YWH4_9HYPH</name>
<dbReference type="GO" id="GO:0005886">
    <property type="term" value="C:plasma membrane"/>
    <property type="evidence" value="ECO:0007669"/>
    <property type="project" value="UniProtKB-SubCell"/>
</dbReference>
<feature type="transmembrane region" description="Helical" evidence="6">
    <location>
        <begin position="803"/>
        <end position="823"/>
    </location>
</feature>
<proteinExistence type="predicted"/>
<feature type="transmembrane region" description="Helical" evidence="6">
    <location>
        <begin position="361"/>
        <end position="391"/>
    </location>
</feature>
<dbReference type="InterPro" id="IPR004869">
    <property type="entry name" value="MMPL_dom"/>
</dbReference>
<accession>A0AA41YWH4</accession>
<dbReference type="Proteomes" id="UP001165667">
    <property type="component" value="Unassembled WGS sequence"/>
</dbReference>
<feature type="transmembrane region" description="Helical" evidence="6">
    <location>
        <begin position="299"/>
        <end position="321"/>
    </location>
</feature>
<dbReference type="InterPro" id="IPR000731">
    <property type="entry name" value="SSD"/>
</dbReference>
<dbReference type="PANTHER" id="PTHR33406:SF13">
    <property type="entry name" value="MEMBRANE PROTEIN YDFJ"/>
    <property type="match status" value="1"/>
</dbReference>
<feature type="transmembrane region" description="Helical" evidence="6">
    <location>
        <begin position="741"/>
        <end position="765"/>
    </location>
</feature>
<keyword evidence="5 6" id="KW-0472">Membrane</keyword>
<dbReference type="InterPro" id="IPR050545">
    <property type="entry name" value="Mycobact_MmpL"/>
</dbReference>
<dbReference type="NCBIfam" id="TIGR03480">
    <property type="entry name" value="HpnN"/>
    <property type="match status" value="1"/>
</dbReference>
<feature type="transmembrane region" description="Helical" evidence="6">
    <location>
        <begin position="403"/>
        <end position="427"/>
    </location>
</feature>
<keyword evidence="3 6" id="KW-0812">Transmembrane</keyword>
<evidence type="ECO:0000259" key="7">
    <source>
        <dbReference type="PROSITE" id="PS50156"/>
    </source>
</evidence>
<feature type="transmembrane region" description="Helical" evidence="6">
    <location>
        <begin position="275"/>
        <end position="294"/>
    </location>
</feature>
<evidence type="ECO:0000256" key="2">
    <source>
        <dbReference type="ARBA" id="ARBA00022475"/>
    </source>
</evidence>
<gene>
    <name evidence="8" type="ORF">M8523_10440</name>
</gene>
<evidence type="ECO:0000313" key="8">
    <source>
        <dbReference type="EMBL" id="MCW6508437.1"/>
    </source>
</evidence>
<dbReference type="EMBL" id="JAMOIM010000005">
    <property type="protein sequence ID" value="MCW6508437.1"/>
    <property type="molecule type" value="Genomic_DNA"/>
</dbReference>
<evidence type="ECO:0000256" key="4">
    <source>
        <dbReference type="ARBA" id="ARBA00022989"/>
    </source>
</evidence>
<dbReference type="SUPFAM" id="SSF82866">
    <property type="entry name" value="Multidrug efflux transporter AcrB transmembrane domain"/>
    <property type="match status" value="2"/>
</dbReference>
<dbReference type="RefSeq" id="WP_282584798.1">
    <property type="nucleotide sequence ID" value="NZ_JAMOIM010000005.1"/>
</dbReference>
<comment type="caution">
    <text evidence="8">The sequence shown here is derived from an EMBL/GenBank/DDBJ whole genome shotgun (WGS) entry which is preliminary data.</text>
</comment>
<dbReference type="AlphaFoldDB" id="A0AA41YWH4"/>
<evidence type="ECO:0000313" key="9">
    <source>
        <dbReference type="Proteomes" id="UP001165667"/>
    </source>
</evidence>
<feature type="transmembrane region" description="Helical" evidence="6">
    <location>
        <begin position="835"/>
        <end position="854"/>
    </location>
</feature>
<feature type="transmembrane region" description="Helical" evidence="6">
    <location>
        <begin position="771"/>
        <end position="791"/>
    </location>
</feature>
<comment type="subcellular location">
    <subcellularLocation>
        <location evidence="1">Cell membrane</location>
        <topology evidence="1">Multi-pass membrane protein</topology>
    </subcellularLocation>
</comment>
<dbReference type="PROSITE" id="PS50156">
    <property type="entry name" value="SSD"/>
    <property type="match status" value="1"/>
</dbReference>
<feature type="transmembrane region" description="Helical" evidence="6">
    <location>
        <begin position="453"/>
        <end position="470"/>
    </location>
</feature>
<keyword evidence="4 6" id="KW-1133">Transmembrane helix</keyword>
<keyword evidence="2" id="KW-1003">Cell membrane</keyword>
<dbReference type="PANTHER" id="PTHR33406">
    <property type="entry name" value="MEMBRANE PROTEIN MJ1562-RELATED"/>
    <property type="match status" value="1"/>
</dbReference>
<organism evidence="8 9">
    <name type="scientific">Lichenifustis flavocetrariae</name>
    <dbReference type="NCBI Taxonomy" id="2949735"/>
    <lineage>
        <taxon>Bacteria</taxon>
        <taxon>Pseudomonadati</taxon>
        <taxon>Pseudomonadota</taxon>
        <taxon>Alphaproteobacteria</taxon>
        <taxon>Hyphomicrobiales</taxon>
        <taxon>Lichenihabitantaceae</taxon>
        <taxon>Lichenifustis</taxon>
    </lineage>
</organism>
<dbReference type="Pfam" id="PF03176">
    <property type="entry name" value="MMPL"/>
    <property type="match status" value="2"/>
</dbReference>